<evidence type="ECO:0000256" key="2">
    <source>
        <dbReference type="SAM" id="Phobius"/>
    </source>
</evidence>
<dbReference type="Proteomes" id="UP000078559">
    <property type="component" value="Chromosome 5"/>
</dbReference>
<name>A0A194W0C6_CYTMA</name>
<feature type="region of interest" description="Disordered" evidence="1">
    <location>
        <begin position="145"/>
        <end position="199"/>
    </location>
</feature>
<accession>A0A194W0C6</accession>
<protein>
    <submittedName>
        <fullName evidence="3">Uncharacterized protein</fullName>
    </submittedName>
</protein>
<sequence length="224" mass="21179">MAQSTSVTSLFLYGTEGDNIVGSVMSVAPGATTYFVNCAPGTDSSDCGLGLGVTVVEGPSTFGMHATEAGAFTNDVVCKIVSETATCVETNAGPEANDPGTSTEIVSDLSEGVLPVTLTAGLDLLSGSGSTSASATASGSAISSTAQPSASVSSGPSATGSTAAASSSSSSSSGHSSTSTATGSSAAASSSSTTSSAAPRMGGNVVAVAVAGALVGLFGMMMAL</sequence>
<dbReference type="PANTHER" id="PTHR40640:SF1">
    <property type="entry name" value="ANCHORED GLYCOPROTEIN, PUTATIVE (AFU_ORTHOLOGUE AFUA_8G04860)-RELATED"/>
    <property type="match status" value="1"/>
</dbReference>
<keyword evidence="2" id="KW-1133">Transmembrane helix</keyword>
<dbReference type="PANTHER" id="PTHR40640">
    <property type="entry name" value="ANCHORED GLYCOPROTEIN, PUTATIVE (AFU_ORTHOLOGUE AFUA_8G04860)-RELATED"/>
    <property type="match status" value="1"/>
</dbReference>
<organism evidence="3 4">
    <name type="scientific">Cytospora mali</name>
    <name type="common">Apple Valsa canker fungus</name>
    <name type="synonym">Valsa mali</name>
    <dbReference type="NCBI Taxonomy" id="578113"/>
    <lineage>
        <taxon>Eukaryota</taxon>
        <taxon>Fungi</taxon>
        <taxon>Dikarya</taxon>
        <taxon>Ascomycota</taxon>
        <taxon>Pezizomycotina</taxon>
        <taxon>Sordariomycetes</taxon>
        <taxon>Sordariomycetidae</taxon>
        <taxon>Diaporthales</taxon>
        <taxon>Cytosporaceae</taxon>
        <taxon>Cytospora</taxon>
    </lineage>
</organism>
<evidence type="ECO:0000313" key="4">
    <source>
        <dbReference type="Proteomes" id="UP000078559"/>
    </source>
</evidence>
<gene>
    <name evidence="3" type="ORF">VM1G_04924</name>
</gene>
<reference evidence="3" key="1">
    <citation type="submission" date="2014-12" db="EMBL/GenBank/DDBJ databases">
        <title>Genome Sequence of Valsa Canker Pathogens Uncovers a Specific Adaption of Colonization on Woody Bark.</title>
        <authorList>
            <person name="Yin Z."/>
            <person name="Liu H."/>
            <person name="Gao X."/>
            <person name="Li Z."/>
            <person name="Song N."/>
            <person name="Ke X."/>
            <person name="Dai Q."/>
            <person name="Wu Y."/>
            <person name="Sun Y."/>
            <person name="Xu J.-R."/>
            <person name="Kang Z.K."/>
            <person name="Wang L."/>
            <person name="Huang L."/>
        </authorList>
    </citation>
    <scope>NUCLEOTIDE SEQUENCE [LARGE SCALE GENOMIC DNA]</scope>
    <source>
        <strain evidence="3">03-8</strain>
    </source>
</reference>
<dbReference type="OrthoDB" id="4991875at2759"/>
<proteinExistence type="predicted"/>
<evidence type="ECO:0000256" key="1">
    <source>
        <dbReference type="SAM" id="MobiDB-lite"/>
    </source>
</evidence>
<keyword evidence="4" id="KW-1185">Reference proteome</keyword>
<dbReference type="EMBL" id="CM003102">
    <property type="protein sequence ID" value="KUI69961.1"/>
    <property type="molecule type" value="Genomic_DNA"/>
</dbReference>
<keyword evidence="2" id="KW-0812">Transmembrane</keyword>
<feature type="transmembrane region" description="Helical" evidence="2">
    <location>
        <begin position="201"/>
        <end position="223"/>
    </location>
</feature>
<keyword evidence="2" id="KW-0472">Membrane</keyword>
<evidence type="ECO:0000313" key="3">
    <source>
        <dbReference type="EMBL" id="KUI69961.1"/>
    </source>
</evidence>
<dbReference type="AlphaFoldDB" id="A0A194W0C6"/>